<organism evidence="1">
    <name type="scientific">Setaria italica</name>
    <name type="common">Foxtail millet</name>
    <name type="synonym">Panicum italicum</name>
    <dbReference type="NCBI Taxonomy" id="4555"/>
    <lineage>
        <taxon>Eukaryota</taxon>
        <taxon>Viridiplantae</taxon>
        <taxon>Streptophyta</taxon>
        <taxon>Embryophyta</taxon>
        <taxon>Tracheophyta</taxon>
        <taxon>Spermatophyta</taxon>
        <taxon>Magnoliopsida</taxon>
        <taxon>Liliopsida</taxon>
        <taxon>Poales</taxon>
        <taxon>Poaceae</taxon>
        <taxon>PACMAD clade</taxon>
        <taxon>Panicoideae</taxon>
        <taxon>Panicodae</taxon>
        <taxon>Paniceae</taxon>
        <taxon>Cenchrinae</taxon>
        <taxon>Setaria</taxon>
    </lineage>
</organism>
<dbReference type="AlphaFoldDB" id="A0A368QFZ2"/>
<protein>
    <submittedName>
        <fullName evidence="1">Uncharacterized protein</fullName>
    </submittedName>
</protein>
<dbReference type="EMBL" id="CM003530">
    <property type="protein sequence ID" value="RCV16896.1"/>
    <property type="molecule type" value="Genomic_DNA"/>
</dbReference>
<accession>A0A368QFZ2</accession>
<gene>
    <name evidence="1" type="ORF">SETIT_3G175100v2</name>
</gene>
<evidence type="ECO:0000313" key="1">
    <source>
        <dbReference type="EMBL" id="RCV16896.1"/>
    </source>
</evidence>
<proteinExistence type="predicted"/>
<name>A0A368QFZ2_SETIT</name>
<reference evidence="1" key="1">
    <citation type="journal article" date="2012" name="Nat. Biotechnol.">
        <title>Reference genome sequence of the model plant Setaria.</title>
        <authorList>
            <person name="Bennetzen J.L."/>
            <person name="Schmutz J."/>
            <person name="Wang H."/>
            <person name="Percifield R."/>
            <person name="Hawkins J."/>
            <person name="Pontaroli A.C."/>
            <person name="Estep M."/>
            <person name="Feng L."/>
            <person name="Vaughn J.N."/>
            <person name="Grimwood J."/>
            <person name="Jenkins J."/>
            <person name="Barry K."/>
            <person name="Lindquist E."/>
            <person name="Hellsten U."/>
            <person name="Deshpande S."/>
            <person name="Wang X."/>
            <person name="Wu X."/>
            <person name="Mitros T."/>
            <person name="Triplett J."/>
            <person name="Yang X."/>
            <person name="Ye C.Y."/>
            <person name="Mauro-Herrera M."/>
            <person name="Wang L."/>
            <person name="Li P."/>
            <person name="Sharma M."/>
            <person name="Sharma R."/>
            <person name="Ronald P.C."/>
            <person name="Panaud O."/>
            <person name="Kellogg E.A."/>
            <person name="Brutnell T.P."/>
            <person name="Doust A.N."/>
            <person name="Tuskan G.A."/>
            <person name="Rokhsar D."/>
            <person name="Devos K.M."/>
        </authorList>
    </citation>
    <scope>NUCLEOTIDE SEQUENCE [LARGE SCALE GENOMIC DNA]</scope>
    <source>
        <strain evidence="1">Yugu1</strain>
    </source>
</reference>
<sequence>MLDDDSFLAVVQPSCMHAWVLVLCRSRYAAKSNREGIHIYSLKQHPSLGITWRQCMRNEKNTRKTEHTGGELAVHQYMHECRSTFHIIVTKFVWRDRTS</sequence>
<reference evidence="1" key="2">
    <citation type="submission" date="2015-07" db="EMBL/GenBank/DDBJ databases">
        <authorList>
            <person name="Noorani M."/>
        </authorList>
    </citation>
    <scope>NUCLEOTIDE SEQUENCE</scope>
    <source>
        <strain evidence="1">Yugu1</strain>
    </source>
</reference>